<dbReference type="Pfam" id="PF13432">
    <property type="entry name" value="TPR_16"/>
    <property type="match status" value="1"/>
</dbReference>
<dbReference type="PROSITE" id="PS51257">
    <property type="entry name" value="PROKAR_LIPOPROTEIN"/>
    <property type="match status" value="1"/>
</dbReference>
<reference evidence="3 4" key="1">
    <citation type="submission" date="2021-07" db="EMBL/GenBank/DDBJ databases">
        <title>The draft genome sequence of Sphingomicrobium sp. B8.</title>
        <authorList>
            <person name="Mu L."/>
        </authorList>
    </citation>
    <scope>NUCLEOTIDE SEQUENCE [LARGE SCALE GENOMIC DNA]</scope>
    <source>
        <strain evidence="3 4">B8</strain>
    </source>
</reference>
<dbReference type="SMART" id="SM00028">
    <property type="entry name" value="TPR"/>
    <property type="match status" value="2"/>
</dbReference>
<dbReference type="EMBL" id="JAHVAH010000001">
    <property type="protein sequence ID" value="MBW0144066.1"/>
    <property type="molecule type" value="Genomic_DNA"/>
</dbReference>
<dbReference type="PANTHER" id="PTHR12558">
    <property type="entry name" value="CELL DIVISION CYCLE 16,23,27"/>
    <property type="match status" value="1"/>
</dbReference>
<proteinExistence type="predicted"/>
<keyword evidence="4" id="KW-1185">Reference proteome</keyword>
<keyword evidence="2" id="KW-0732">Signal</keyword>
<evidence type="ECO:0000313" key="3">
    <source>
        <dbReference type="EMBL" id="MBW0144066.1"/>
    </source>
</evidence>
<sequence>MMAKTGMLAATTALALAACAGPQVEVRQIASPLSQEDISVADRLGEAHAMMRMGNVGLAIESYRKALRKSPRSALAHVGMARAYDRMGRYDLSLDHYQVALALSPEDPSMYAALSASLRAQGRPVDAARVMAEGRARQIQQTDAVAETRIPAQFLGPPSAPELVAGSLNIVPKPLSAEAVTSGITVRLPQPRRVEGPDAPALDNENIVASGKFDAPVVDLVTLSPEAVPESGLRPDAPQIDAGSVQMAGRNVGVVEIRSLQQGVSISDLPRSKASRPELVSAPLKVAEVKLEAPTVATLERPAEEIAVMPAPKLAMRTSPLPFVDAGPAPVVRDVPLAMAQGVEPTAANPAVLLNAPKVARRHPMPVATKRDRARLERMSSGEVALVTTATPAWESRPAYRSEVVDRTRTKTTVQFTRAKVEAAPVMLIGAGNSMQLAERAKTRLVAEGVRVADTGKSSTARARSVLFYPKGREEDAKALVARFGFRIAAQAGPVEVMTLHLGKDAQAALLGG</sequence>
<feature type="chain" id="PRO_5047173381" evidence="2">
    <location>
        <begin position="18"/>
        <end position="513"/>
    </location>
</feature>
<protein>
    <submittedName>
        <fullName evidence="3">Tetratricopeptide repeat protein</fullName>
    </submittedName>
</protein>
<dbReference type="PANTHER" id="PTHR12558:SF33">
    <property type="entry name" value="BLL7664 PROTEIN"/>
    <property type="match status" value="1"/>
</dbReference>
<keyword evidence="1" id="KW-0802">TPR repeat</keyword>
<accession>A0ABS6V3E1</accession>
<dbReference type="RefSeq" id="WP_218632095.1">
    <property type="nucleotide sequence ID" value="NZ_JAHVAH010000001.1"/>
</dbReference>
<dbReference type="InterPro" id="IPR019734">
    <property type="entry name" value="TPR_rpt"/>
</dbReference>
<feature type="repeat" description="TPR" evidence="1">
    <location>
        <begin position="74"/>
        <end position="107"/>
    </location>
</feature>
<evidence type="ECO:0000313" key="4">
    <source>
        <dbReference type="Proteomes" id="UP000698028"/>
    </source>
</evidence>
<organism evidence="3 4">
    <name type="scientific">Sphingomicrobium clamense</name>
    <dbReference type="NCBI Taxonomy" id="2851013"/>
    <lineage>
        <taxon>Bacteria</taxon>
        <taxon>Pseudomonadati</taxon>
        <taxon>Pseudomonadota</taxon>
        <taxon>Alphaproteobacteria</taxon>
        <taxon>Sphingomonadales</taxon>
        <taxon>Sphingomonadaceae</taxon>
        <taxon>Sphingomicrobium</taxon>
    </lineage>
</organism>
<gene>
    <name evidence="3" type="ORF">KTQ36_01990</name>
</gene>
<comment type="caution">
    <text evidence="3">The sequence shown here is derived from an EMBL/GenBank/DDBJ whole genome shotgun (WGS) entry which is preliminary data.</text>
</comment>
<dbReference type="PROSITE" id="PS50005">
    <property type="entry name" value="TPR"/>
    <property type="match status" value="1"/>
</dbReference>
<feature type="signal peptide" evidence="2">
    <location>
        <begin position="1"/>
        <end position="17"/>
    </location>
</feature>
<evidence type="ECO:0000256" key="1">
    <source>
        <dbReference type="PROSITE-ProRule" id="PRU00339"/>
    </source>
</evidence>
<name>A0ABS6V3E1_9SPHN</name>
<dbReference type="Proteomes" id="UP000698028">
    <property type="component" value="Unassembled WGS sequence"/>
</dbReference>
<evidence type="ECO:0000256" key="2">
    <source>
        <dbReference type="SAM" id="SignalP"/>
    </source>
</evidence>